<comment type="caution">
    <text evidence="1">The sequence shown here is derived from an EMBL/GenBank/DDBJ whole genome shotgun (WGS) entry which is preliminary data.</text>
</comment>
<gene>
    <name evidence="1" type="ORF">B0H17DRAFT_1212547</name>
</gene>
<protein>
    <submittedName>
        <fullName evidence="1">Uncharacterized protein</fullName>
    </submittedName>
</protein>
<dbReference type="Proteomes" id="UP001221757">
    <property type="component" value="Unassembled WGS sequence"/>
</dbReference>
<proteinExistence type="predicted"/>
<evidence type="ECO:0000313" key="2">
    <source>
        <dbReference type="Proteomes" id="UP001221757"/>
    </source>
</evidence>
<sequence length="271" mass="29883">MSTFNGLTVLVVRDLYDDMDPTADELIAVLRSNPSLVKLSLRFRLVASTVAAYTGQVVLPSLLELELAPCGDPAFGRVLAVCVFPRLAAVRYIFTTKEDIDTLGVIEAQLVHVTAFYASGTAYDSLHLRQLFLAMPVLSILNLCNTDSNFFASVEDFAPVEAVITDEVTGGLILPAELFHEIFLLAYVAQDPYDVDGLLRDRHSFSVVHSGIMDFIEKNPVCWSHILLSPKVPFEAVEKSIRNVCGHKFTLTLRLDEPATLQSHVSTHAFV</sequence>
<organism evidence="1 2">
    <name type="scientific">Mycena rosella</name>
    <name type="common">Pink bonnet</name>
    <name type="synonym">Agaricus rosellus</name>
    <dbReference type="NCBI Taxonomy" id="1033263"/>
    <lineage>
        <taxon>Eukaryota</taxon>
        <taxon>Fungi</taxon>
        <taxon>Dikarya</taxon>
        <taxon>Basidiomycota</taxon>
        <taxon>Agaricomycotina</taxon>
        <taxon>Agaricomycetes</taxon>
        <taxon>Agaricomycetidae</taxon>
        <taxon>Agaricales</taxon>
        <taxon>Marasmiineae</taxon>
        <taxon>Mycenaceae</taxon>
        <taxon>Mycena</taxon>
    </lineage>
</organism>
<dbReference type="EMBL" id="JARKIE010000259">
    <property type="protein sequence ID" value="KAJ7660545.1"/>
    <property type="molecule type" value="Genomic_DNA"/>
</dbReference>
<evidence type="ECO:0000313" key="1">
    <source>
        <dbReference type="EMBL" id="KAJ7660545.1"/>
    </source>
</evidence>
<reference evidence="1" key="1">
    <citation type="submission" date="2023-03" db="EMBL/GenBank/DDBJ databases">
        <title>Massive genome expansion in bonnet fungi (Mycena s.s.) driven by repeated elements and novel gene families across ecological guilds.</title>
        <authorList>
            <consortium name="Lawrence Berkeley National Laboratory"/>
            <person name="Harder C.B."/>
            <person name="Miyauchi S."/>
            <person name="Viragh M."/>
            <person name="Kuo A."/>
            <person name="Thoen E."/>
            <person name="Andreopoulos B."/>
            <person name="Lu D."/>
            <person name="Skrede I."/>
            <person name="Drula E."/>
            <person name="Henrissat B."/>
            <person name="Morin E."/>
            <person name="Kohler A."/>
            <person name="Barry K."/>
            <person name="LaButti K."/>
            <person name="Morin E."/>
            <person name="Salamov A."/>
            <person name="Lipzen A."/>
            <person name="Mereny Z."/>
            <person name="Hegedus B."/>
            <person name="Baldrian P."/>
            <person name="Stursova M."/>
            <person name="Weitz H."/>
            <person name="Taylor A."/>
            <person name="Grigoriev I.V."/>
            <person name="Nagy L.G."/>
            <person name="Martin F."/>
            <person name="Kauserud H."/>
        </authorList>
    </citation>
    <scope>NUCLEOTIDE SEQUENCE</scope>
    <source>
        <strain evidence="1">CBHHK067</strain>
    </source>
</reference>
<name>A0AAD7CRU8_MYCRO</name>
<accession>A0AAD7CRU8</accession>
<keyword evidence="2" id="KW-1185">Reference proteome</keyword>
<dbReference type="AlphaFoldDB" id="A0AAD7CRU8"/>